<evidence type="ECO:0000259" key="2">
    <source>
        <dbReference type="Pfam" id="PF26061"/>
    </source>
</evidence>
<keyword evidence="4" id="KW-1185">Reference proteome</keyword>
<evidence type="ECO:0000256" key="1">
    <source>
        <dbReference type="SAM" id="SignalP"/>
    </source>
</evidence>
<feature type="signal peptide" evidence="1">
    <location>
        <begin position="1"/>
        <end position="20"/>
    </location>
</feature>
<accession>A0A6I4UUH3</accession>
<name>A0A6I4UUH3_9SPHN</name>
<dbReference type="RefSeq" id="WP_160745959.1">
    <property type="nucleotide sequence ID" value="NZ_WTYK01000002.1"/>
</dbReference>
<dbReference type="EMBL" id="WTYK01000002">
    <property type="protein sequence ID" value="MXP41127.1"/>
    <property type="molecule type" value="Genomic_DNA"/>
</dbReference>
<dbReference type="InterPro" id="IPR058334">
    <property type="entry name" value="DUF8021"/>
</dbReference>
<dbReference type="Pfam" id="PF26061">
    <property type="entry name" value="DUF8021"/>
    <property type="match status" value="2"/>
</dbReference>
<dbReference type="Proteomes" id="UP000469159">
    <property type="component" value="Unassembled WGS sequence"/>
</dbReference>
<comment type="caution">
    <text evidence="3">The sequence shown here is derived from an EMBL/GenBank/DDBJ whole genome shotgun (WGS) entry which is preliminary data.</text>
</comment>
<organism evidence="3 4">
    <name type="scientific">Croceibacterium soli</name>
    <dbReference type="NCBI Taxonomy" id="1739690"/>
    <lineage>
        <taxon>Bacteria</taxon>
        <taxon>Pseudomonadati</taxon>
        <taxon>Pseudomonadota</taxon>
        <taxon>Alphaproteobacteria</taxon>
        <taxon>Sphingomonadales</taxon>
        <taxon>Erythrobacteraceae</taxon>
        <taxon>Croceibacterium</taxon>
    </lineage>
</organism>
<keyword evidence="1" id="KW-0732">Signal</keyword>
<feature type="domain" description="DUF8021" evidence="2">
    <location>
        <begin position="164"/>
        <end position="308"/>
    </location>
</feature>
<dbReference type="OrthoDB" id="9148298at2"/>
<evidence type="ECO:0000313" key="3">
    <source>
        <dbReference type="EMBL" id="MXP41127.1"/>
    </source>
</evidence>
<sequence length="323" mass="35064">MLVKSIVATLLLATAAPAVAQMKPVQVPCERSCMEDIAGSFLEALAARDSSRLPLAADARYTENGQEMGFDNGLWRTGSAIGAYRHVFADPASGQLGLFATMDENGHGVTMGVRIRLELGQISEVELVTYRVGAGPAWNDAGYAQLEGMRTPKTLWTATVPAAQRKSRQELVQIANQYFEAIENNDGKGDYPFTQDCDRLENGTYTTNRPGMIQMGGVDIGAMGCKEQFSTGLYGVVTEVHSRRFPVIDEERQAVFAFGVFDHCGCKRSLTMPDGRVVEIAGFNRPSSILLAEAFKIQGNLIQQVEAVGTSVPYHSDPGWGSR</sequence>
<reference evidence="3 4" key="1">
    <citation type="submission" date="2019-12" db="EMBL/GenBank/DDBJ databases">
        <title>Genomic-based taxomic classification of the family Erythrobacteraceae.</title>
        <authorList>
            <person name="Xu L."/>
        </authorList>
    </citation>
    <scope>NUCLEOTIDE SEQUENCE [LARGE SCALE GENOMIC DNA]</scope>
    <source>
        <strain evidence="3 4">MCCC 1K02066</strain>
    </source>
</reference>
<feature type="chain" id="PRO_5026357502" description="DUF8021 domain-containing protein" evidence="1">
    <location>
        <begin position="21"/>
        <end position="323"/>
    </location>
</feature>
<dbReference type="AlphaFoldDB" id="A0A6I4UUH3"/>
<feature type="domain" description="DUF8021" evidence="2">
    <location>
        <begin position="30"/>
        <end position="128"/>
    </location>
</feature>
<evidence type="ECO:0000313" key="4">
    <source>
        <dbReference type="Proteomes" id="UP000469159"/>
    </source>
</evidence>
<protein>
    <recommendedName>
        <fullName evidence="2">DUF8021 domain-containing protein</fullName>
    </recommendedName>
</protein>
<proteinExistence type="predicted"/>
<gene>
    <name evidence="3" type="ORF">GRI75_05640</name>
</gene>